<organism evidence="2 3">
    <name type="scientific">Williamsia serinedens</name>
    <dbReference type="NCBI Taxonomy" id="391736"/>
    <lineage>
        <taxon>Bacteria</taxon>
        <taxon>Bacillati</taxon>
        <taxon>Actinomycetota</taxon>
        <taxon>Actinomycetes</taxon>
        <taxon>Mycobacteriales</taxon>
        <taxon>Nocardiaceae</taxon>
        <taxon>Williamsia</taxon>
    </lineage>
</organism>
<reference evidence="2 3" key="1">
    <citation type="submission" date="2022-06" db="EMBL/GenBank/DDBJ databases">
        <title>Genomic Encyclopedia of Archaeal and Bacterial Type Strains, Phase II (KMG-II): from individual species to whole genera.</title>
        <authorList>
            <person name="Goeker M."/>
        </authorList>
    </citation>
    <scope>NUCLEOTIDE SEQUENCE [LARGE SCALE GENOMIC DNA]</scope>
    <source>
        <strain evidence="2 3">DSM 45037</strain>
    </source>
</reference>
<proteinExistence type="predicted"/>
<sequence length="205" mass="21751">MLDRAPSPVTVCAPRGRHGSRLDGVAVVHRDLDPADVVTVDGLPIVSKALAALEASVTHGAGVLDTALQRRMVTLDEVIATNDRYPGRTGAPRASAIIAACATGARSQAERLAHRLLREAGISGWTANAAASGYEGDILFEAARVLVEIDGFAFHSAASDFQRDRTRQNALVAAGWTVLRFTWADLTERPGHVVAMISHALRRAA</sequence>
<dbReference type="InterPro" id="IPR011335">
    <property type="entry name" value="Restrct_endonuc-II-like"/>
</dbReference>
<dbReference type="EMBL" id="JAMTCG010000003">
    <property type="protein sequence ID" value="MCP2160512.1"/>
    <property type="molecule type" value="Genomic_DNA"/>
</dbReference>
<dbReference type="RefSeq" id="WP_253654100.1">
    <property type="nucleotide sequence ID" value="NZ_BAAAOE010000003.1"/>
</dbReference>
<dbReference type="Proteomes" id="UP001205740">
    <property type="component" value="Unassembled WGS sequence"/>
</dbReference>
<keyword evidence="2" id="KW-0378">Hydrolase</keyword>
<keyword evidence="2" id="KW-0540">Nuclease</keyword>
<evidence type="ECO:0000313" key="3">
    <source>
        <dbReference type="Proteomes" id="UP001205740"/>
    </source>
</evidence>
<keyword evidence="3" id="KW-1185">Reference proteome</keyword>
<feature type="domain" description="Restriction endonuclease type II-like" evidence="1">
    <location>
        <begin position="115"/>
        <end position="201"/>
    </location>
</feature>
<evidence type="ECO:0000259" key="1">
    <source>
        <dbReference type="Pfam" id="PF18741"/>
    </source>
</evidence>
<protein>
    <submittedName>
        <fullName evidence="2">Very-short-patch-repair endonuclease</fullName>
    </submittedName>
</protein>
<dbReference type="Pfam" id="PF18741">
    <property type="entry name" value="MTES_1575"/>
    <property type="match status" value="1"/>
</dbReference>
<dbReference type="InterPro" id="IPR049468">
    <property type="entry name" value="Restrct_endonuc-II-like_dom"/>
</dbReference>
<dbReference type="SUPFAM" id="SSF52980">
    <property type="entry name" value="Restriction endonuclease-like"/>
    <property type="match status" value="1"/>
</dbReference>
<gene>
    <name evidence="2" type="ORF">LX12_001699</name>
</gene>
<comment type="caution">
    <text evidence="2">The sequence shown here is derived from an EMBL/GenBank/DDBJ whole genome shotgun (WGS) entry which is preliminary data.</text>
</comment>
<dbReference type="GO" id="GO:0004519">
    <property type="term" value="F:endonuclease activity"/>
    <property type="evidence" value="ECO:0007669"/>
    <property type="project" value="UniProtKB-KW"/>
</dbReference>
<keyword evidence="2" id="KW-0255">Endonuclease</keyword>
<accession>A0ABT1H164</accession>
<name>A0ABT1H164_9NOCA</name>
<dbReference type="Gene3D" id="3.40.960.10">
    <property type="entry name" value="VSR Endonuclease"/>
    <property type="match status" value="1"/>
</dbReference>
<evidence type="ECO:0000313" key="2">
    <source>
        <dbReference type="EMBL" id="MCP2160512.1"/>
    </source>
</evidence>